<evidence type="ECO:0000256" key="4">
    <source>
        <dbReference type="ARBA" id="ARBA00023163"/>
    </source>
</evidence>
<dbReference type="InterPro" id="IPR050313">
    <property type="entry name" value="Carb_Metab_HTH_regulators"/>
</dbReference>
<dbReference type="PRINTS" id="PR00037">
    <property type="entry name" value="HTHLACR"/>
</dbReference>
<keyword evidence="2" id="KW-0805">Transcription regulation</keyword>
<evidence type="ECO:0000256" key="3">
    <source>
        <dbReference type="ARBA" id="ARBA00023125"/>
    </source>
</evidence>
<dbReference type="InterPro" id="IPR014036">
    <property type="entry name" value="DeoR-like_C"/>
</dbReference>
<gene>
    <name evidence="6" type="ORF">IAI60_21675</name>
</gene>
<keyword evidence="7" id="KW-1185">Reference proteome</keyword>
<sequence>MARRKPTAPGKAARHAAILEALSTDPTVRISQLADDFDVSAETVRRDVEELSARGMVRRTYGGASTAASQPVLGERERIQVAERARIGRAAAALVPEEAVVMLDAGSTTTHFARALARREIRATLLTNSLDAALAAGACPTLRVVIAPGELSLAERGVYGPETAAFLRRFHVDMAVIGASGLTEEGPCEAESRAAWVKRAMLERAGRRLLLVDSRKFGAAFLECVSPLQGLTDLVTEAAPAGPLATALGQARVAVRIAGED</sequence>
<proteinExistence type="predicted"/>
<dbReference type="PANTHER" id="PTHR30363">
    <property type="entry name" value="HTH-TYPE TRANSCRIPTIONAL REGULATOR SRLR-RELATED"/>
    <property type="match status" value="1"/>
</dbReference>
<keyword evidence="4" id="KW-0804">Transcription</keyword>
<dbReference type="InterPro" id="IPR037171">
    <property type="entry name" value="NagB/RpiA_transferase-like"/>
</dbReference>
<evidence type="ECO:0000259" key="5">
    <source>
        <dbReference type="PROSITE" id="PS51000"/>
    </source>
</evidence>
<comment type="caution">
    <text evidence="6">The sequence shown here is derived from an EMBL/GenBank/DDBJ whole genome shotgun (WGS) entry which is preliminary data.</text>
</comment>
<dbReference type="InterPro" id="IPR001034">
    <property type="entry name" value="DeoR_HTH"/>
</dbReference>
<reference evidence="6 7" key="1">
    <citation type="submission" date="2020-09" db="EMBL/GenBank/DDBJ databases">
        <title>Roseomonas.</title>
        <authorList>
            <person name="Zhu W."/>
        </authorList>
    </citation>
    <scope>NUCLEOTIDE SEQUENCE [LARGE SCALE GENOMIC DNA]</scope>
    <source>
        <strain evidence="6 7">1311</strain>
    </source>
</reference>
<dbReference type="PANTHER" id="PTHR30363:SF4">
    <property type="entry name" value="GLYCEROL-3-PHOSPHATE REGULON REPRESSOR"/>
    <property type="match status" value="1"/>
</dbReference>
<evidence type="ECO:0000256" key="1">
    <source>
        <dbReference type="ARBA" id="ARBA00022491"/>
    </source>
</evidence>
<dbReference type="InterPro" id="IPR018356">
    <property type="entry name" value="Tscrpt_reg_HTH_DeoR_CS"/>
</dbReference>
<dbReference type="InterPro" id="IPR036388">
    <property type="entry name" value="WH-like_DNA-bd_sf"/>
</dbReference>
<dbReference type="PROSITE" id="PS00894">
    <property type="entry name" value="HTH_DEOR_1"/>
    <property type="match status" value="1"/>
</dbReference>
<dbReference type="SUPFAM" id="SSF46785">
    <property type="entry name" value="Winged helix' DNA-binding domain"/>
    <property type="match status" value="1"/>
</dbReference>
<dbReference type="Pfam" id="PF00455">
    <property type="entry name" value="DeoRC"/>
    <property type="match status" value="1"/>
</dbReference>
<dbReference type="SMART" id="SM01134">
    <property type="entry name" value="DeoRC"/>
    <property type="match status" value="1"/>
</dbReference>
<dbReference type="PROSITE" id="PS51000">
    <property type="entry name" value="HTH_DEOR_2"/>
    <property type="match status" value="1"/>
</dbReference>
<dbReference type="Gene3D" id="1.10.10.10">
    <property type="entry name" value="Winged helix-like DNA-binding domain superfamily/Winged helix DNA-binding domain"/>
    <property type="match status" value="1"/>
</dbReference>
<evidence type="ECO:0000313" key="7">
    <source>
        <dbReference type="Proteomes" id="UP001518990"/>
    </source>
</evidence>
<keyword evidence="3" id="KW-0238">DNA-binding</keyword>
<evidence type="ECO:0000256" key="2">
    <source>
        <dbReference type="ARBA" id="ARBA00023015"/>
    </source>
</evidence>
<keyword evidence="1" id="KW-0678">Repressor</keyword>
<dbReference type="RefSeq" id="WP_207451189.1">
    <property type="nucleotide sequence ID" value="NZ_CP061092.1"/>
</dbReference>
<dbReference type="EMBL" id="JACTNF010000051">
    <property type="protein sequence ID" value="MBO1077212.1"/>
    <property type="molecule type" value="Genomic_DNA"/>
</dbReference>
<dbReference type="SMART" id="SM00420">
    <property type="entry name" value="HTH_DEOR"/>
    <property type="match status" value="1"/>
</dbReference>
<dbReference type="SUPFAM" id="SSF100950">
    <property type="entry name" value="NagB/RpiA/CoA transferase-like"/>
    <property type="match status" value="1"/>
</dbReference>
<dbReference type="InterPro" id="IPR036390">
    <property type="entry name" value="WH_DNA-bd_sf"/>
</dbReference>
<evidence type="ECO:0000313" key="6">
    <source>
        <dbReference type="EMBL" id="MBO1077212.1"/>
    </source>
</evidence>
<feature type="domain" description="HTH deoR-type" evidence="5">
    <location>
        <begin position="11"/>
        <end position="66"/>
    </location>
</feature>
<organism evidence="6 7">
    <name type="scientific">Roseomonas marmotae</name>
    <dbReference type="NCBI Taxonomy" id="2768161"/>
    <lineage>
        <taxon>Bacteria</taxon>
        <taxon>Pseudomonadati</taxon>
        <taxon>Pseudomonadota</taxon>
        <taxon>Alphaproteobacteria</taxon>
        <taxon>Acetobacterales</taxon>
        <taxon>Roseomonadaceae</taxon>
        <taxon>Roseomonas</taxon>
    </lineage>
</organism>
<accession>A0ABS3KIC9</accession>
<protein>
    <submittedName>
        <fullName evidence="6">DeoR/GlpR transcriptional regulator</fullName>
    </submittedName>
</protein>
<dbReference type="Pfam" id="PF08220">
    <property type="entry name" value="HTH_DeoR"/>
    <property type="match status" value="1"/>
</dbReference>
<dbReference type="Gene3D" id="3.40.50.1360">
    <property type="match status" value="1"/>
</dbReference>
<name>A0ABS3KIC9_9PROT</name>
<dbReference type="Proteomes" id="UP001518990">
    <property type="component" value="Unassembled WGS sequence"/>
</dbReference>